<keyword evidence="2" id="KW-1133">Transmembrane helix</keyword>
<evidence type="ECO:0000313" key="4">
    <source>
        <dbReference type="Proteomes" id="UP000824120"/>
    </source>
</evidence>
<keyword evidence="4" id="KW-1185">Reference proteome</keyword>
<dbReference type="OrthoDB" id="8904098at2759"/>
<protein>
    <submittedName>
        <fullName evidence="3">Uncharacterized protein</fullName>
    </submittedName>
</protein>
<evidence type="ECO:0000256" key="2">
    <source>
        <dbReference type="SAM" id="Phobius"/>
    </source>
</evidence>
<organism evidence="3 4">
    <name type="scientific">Solanum commersonii</name>
    <name type="common">Commerson's wild potato</name>
    <name type="synonym">Commerson's nightshade</name>
    <dbReference type="NCBI Taxonomy" id="4109"/>
    <lineage>
        <taxon>Eukaryota</taxon>
        <taxon>Viridiplantae</taxon>
        <taxon>Streptophyta</taxon>
        <taxon>Embryophyta</taxon>
        <taxon>Tracheophyta</taxon>
        <taxon>Spermatophyta</taxon>
        <taxon>Magnoliopsida</taxon>
        <taxon>eudicotyledons</taxon>
        <taxon>Gunneridae</taxon>
        <taxon>Pentapetalae</taxon>
        <taxon>asterids</taxon>
        <taxon>lamiids</taxon>
        <taxon>Solanales</taxon>
        <taxon>Solanaceae</taxon>
        <taxon>Solanoideae</taxon>
        <taxon>Solaneae</taxon>
        <taxon>Solanum</taxon>
    </lineage>
</organism>
<reference evidence="3 4" key="1">
    <citation type="submission" date="2020-09" db="EMBL/GenBank/DDBJ databases">
        <title>De no assembly of potato wild relative species, Solanum commersonii.</title>
        <authorList>
            <person name="Cho K."/>
        </authorList>
    </citation>
    <scope>NUCLEOTIDE SEQUENCE [LARGE SCALE GENOMIC DNA]</scope>
    <source>
        <strain evidence="3">LZ3.2</strain>
        <tissue evidence="3">Leaf</tissue>
    </source>
</reference>
<dbReference type="Proteomes" id="UP000824120">
    <property type="component" value="Chromosome 10"/>
</dbReference>
<feature type="transmembrane region" description="Helical" evidence="2">
    <location>
        <begin position="34"/>
        <end position="56"/>
    </location>
</feature>
<accession>A0A9J5X3V3</accession>
<comment type="similarity">
    <text evidence="1">Belongs to the major facilitator superfamily. Phosphate:H(+) symporter (TC 2.A.1.9) family.</text>
</comment>
<sequence>MIDSILSEILWITIYDQVVVQLLRRITGKDGKHLYFSLGLVIWFPRCLLFGSFIGYLYQDSLGILWHMIITILLQSVPRKHEKHRRMFLILENSCFDASHSIGKANWLPQDLKKETLYYSYFLITTLGILNLVCFIIYVRWYKYKETGDTSNVTLEKNC</sequence>
<dbReference type="InterPro" id="IPR036259">
    <property type="entry name" value="MFS_trans_sf"/>
</dbReference>
<keyword evidence="2" id="KW-0812">Transmembrane</keyword>
<evidence type="ECO:0000313" key="3">
    <source>
        <dbReference type="EMBL" id="KAG5581980.1"/>
    </source>
</evidence>
<dbReference type="AlphaFoldDB" id="A0A9J5X3V3"/>
<gene>
    <name evidence="3" type="ORF">H5410_052607</name>
</gene>
<comment type="caution">
    <text evidence="3">The sequence shown here is derived from an EMBL/GenBank/DDBJ whole genome shotgun (WGS) entry which is preliminary data.</text>
</comment>
<name>A0A9J5X3V3_SOLCO</name>
<proteinExistence type="inferred from homology"/>
<feature type="transmembrane region" description="Helical" evidence="2">
    <location>
        <begin position="118"/>
        <end position="141"/>
    </location>
</feature>
<evidence type="ECO:0000256" key="1">
    <source>
        <dbReference type="ARBA" id="ARBA00044504"/>
    </source>
</evidence>
<dbReference type="Gene3D" id="1.20.1250.20">
    <property type="entry name" value="MFS general substrate transporter like domains"/>
    <property type="match status" value="1"/>
</dbReference>
<keyword evidence="2" id="KW-0472">Membrane</keyword>
<dbReference type="EMBL" id="JACXVP010000010">
    <property type="protein sequence ID" value="KAG5581980.1"/>
    <property type="molecule type" value="Genomic_DNA"/>
</dbReference>